<proteinExistence type="predicted"/>
<protein>
    <recommendedName>
        <fullName evidence="3">Heterokaryon incompatibility domain-containing protein</fullName>
    </recommendedName>
</protein>
<dbReference type="SMART" id="SM00248">
    <property type="entry name" value="ANK"/>
    <property type="match status" value="4"/>
</dbReference>
<feature type="repeat" description="ANK" evidence="1">
    <location>
        <begin position="925"/>
        <end position="957"/>
    </location>
</feature>
<organism evidence="4 5">
    <name type="scientific">Phomopsis amygdali</name>
    <name type="common">Fusicoccum amygdali</name>
    <dbReference type="NCBI Taxonomy" id="1214568"/>
    <lineage>
        <taxon>Eukaryota</taxon>
        <taxon>Fungi</taxon>
        <taxon>Dikarya</taxon>
        <taxon>Ascomycota</taxon>
        <taxon>Pezizomycotina</taxon>
        <taxon>Sordariomycetes</taxon>
        <taxon>Sordariomycetidae</taxon>
        <taxon>Diaporthales</taxon>
        <taxon>Diaporthaceae</taxon>
        <taxon>Diaporthe</taxon>
    </lineage>
</organism>
<dbReference type="EMBL" id="JAUJFL010000011">
    <property type="protein sequence ID" value="KAK2596532.1"/>
    <property type="molecule type" value="Genomic_DNA"/>
</dbReference>
<dbReference type="InterPro" id="IPR002110">
    <property type="entry name" value="Ankyrin_rpt"/>
</dbReference>
<dbReference type="Pfam" id="PF12796">
    <property type="entry name" value="Ank_2"/>
    <property type="match status" value="1"/>
</dbReference>
<evidence type="ECO:0000256" key="2">
    <source>
        <dbReference type="SAM" id="MobiDB-lite"/>
    </source>
</evidence>
<feature type="region of interest" description="Disordered" evidence="2">
    <location>
        <begin position="620"/>
        <end position="647"/>
    </location>
</feature>
<comment type="caution">
    <text evidence="4">The sequence shown here is derived from an EMBL/GenBank/DDBJ whole genome shotgun (WGS) entry which is preliminary data.</text>
</comment>
<gene>
    <name evidence="4" type="ORF">N8I77_013418</name>
</gene>
<accession>A0AAD9S1D6</accession>
<dbReference type="PANTHER" id="PTHR10622:SF10">
    <property type="entry name" value="HET DOMAIN-CONTAINING PROTEIN"/>
    <property type="match status" value="1"/>
</dbReference>
<evidence type="ECO:0000259" key="3">
    <source>
        <dbReference type="Pfam" id="PF06985"/>
    </source>
</evidence>
<dbReference type="SUPFAM" id="SSF48403">
    <property type="entry name" value="Ankyrin repeat"/>
    <property type="match status" value="1"/>
</dbReference>
<evidence type="ECO:0000313" key="4">
    <source>
        <dbReference type="EMBL" id="KAK2596532.1"/>
    </source>
</evidence>
<evidence type="ECO:0000313" key="5">
    <source>
        <dbReference type="Proteomes" id="UP001265746"/>
    </source>
</evidence>
<dbReference type="PROSITE" id="PS50088">
    <property type="entry name" value="ANK_REPEAT"/>
    <property type="match status" value="1"/>
</dbReference>
<feature type="domain" description="Heterokaryon incompatibility" evidence="3">
    <location>
        <begin position="22"/>
        <end position="123"/>
    </location>
</feature>
<dbReference type="InterPro" id="IPR036770">
    <property type="entry name" value="Ankyrin_rpt-contain_sf"/>
</dbReference>
<dbReference type="Pfam" id="PF06985">
    <property type="entry name" value="HET"/>
    <property type="match status" value="1"/>
</dbReference>
<keyword evidence="1" id="KW-0040">ANK repeat</keyword>
<dbReference type="Proteomes" id="UP001265746">
    <property type="component" value="Unassembled WGS sequence"/>
</dbReference>
<keyword evidence="5" id="KW-1185">Reference proteome</keyword>
<dbReference type="Pfam" id="PF00023">
    <property type="entry name" value="Ank"/>
    <property type="match status" value="1"/>
</dbReference>
<feature type="compositionally biased region" description="Low complexity" evidence="2">
    <location>
        <begin position="631"/>
        <end position="647"/>
    </location>
</feature>
<sequence length="1107" mass="123274">MRLLSTKALEVVSINEDDIPPYAILSHTWDKDEVTLQDMQGSGFKLLAAVSRINLVNAKQGLQKVVDAARLAASEGHDWIWIDTCCIDKTSSAELSEAINSMYRWYQDSEMCYVYLSDATTEAQGVCKPSDDSMIQNSRWITRGWTLQELIAPRTVSFYSKDWSFIGKSSDDKIMRPLVKATGIDIGVLSGDIATHEVSIANRMRWASKRTTTRQEDMAYCLMGLFGVNMPLLYGEGRVRSFIRLQTEILQTTDDQTIFAWSAPPGEQYRRQAWGLLAESPDSFQVAPKMYPMTDRYQCESSNPWSMTNRGLMVQLYLRPTKSGTNANDDSADEFLAILDCSADIIRRDEYGREWTHEYSPAISLRRLWGDQYARVKANYGQYVKMHDWPGGQVKTLFVKQDQSLSLPSFTVAERFLRGTGSFIVSGVYPRDLWDSKSGLLRSGLSRQRCIQGLFRFSYPPASGISDGLFDVAVALQSIVPGYFEAVGILRPLEGRTIRQAYNHVNKTWGSASEGGKADIEDEYRHKMIAVPQLLRTHRLGRVSYVLDLIERVELEDTACGPRLNAAALISLAGLSVPQDFISAEGQLELLLKPFCVSEDSQPGHLISLGKRIKVRARNDHLPKPQGEGNSTLSVSSTSTSTSLLTTETSPAALGLDRLPDEGERCKFIRHEINCDRPNTEDEMSSLFGRIVTILVEGDTISAMQAKKPDYTNKLMQFGISGDRLVHFVGLRCDPSLTSWLINRCFDIDAGEITGMHIASILRNGMDFAKLLSNPGRETDFVPNVLSSFRSRLGAVKGTEDTALHLAATYCTESEFHGIVTALFRAAEGPEPWNNFDIKHEWNYLFRLQNKNGETVLHRAAAMSNLGVTSYICEHAPGVACQLDSMNRSILWHTACGGDDRIISVVDTALKSLVWAPTVDYPDENGLTPLHVACREGYVDCVKALLDLGASLLCATQSTRLTPIHYASLFGHFDCLVAMAEHTEAYNDFNKAVGMAENVELIRPIHLAAANGWYDCVELLVEHGSPLSPLASVMCISRVSPLNSAPTRISQSSSYSVEEFEVQVQSIQPSTPEQVAARRGWDEVAEYLMAEDMISRADDRPTYDFEL</sequence>
<dbReference type="InterPro" id="IPR010730">
    <property type="entry name" value="HET"/>
</dbReference>
<dbReference type="PROSITE" id="PS50297">
    <property type="entry name" value="ANK_REP_REGION"/>
    <property type="match status" value="1"/>
</dbReference>
<reference evidence="4" key="1">
    <citation type="submission" date="2023-06" db="EMBL/GenBank/DDBJ databases">
        <authorList>
            <person name="Noh H."/>
        </authorList>
    </citation>
    <scope>NUCLEOTIDE SEQUENCE</scope>
    <source>
        <strain evidence="4">DUCC20226</strain>
    </source>
</reference>
<name>A0AAD9S1D6_PHOAM</name>
<evidence type="ECO:0000256" key="1">
    <source>
        <dbReference type="PROSITE-ProRule" id="PRU00023"/>
    </source>
</evidence>
<dbReference type="PANTHER" id="PTHR10622">
    <property type="entry name" value="HET DOMAIN-CONTAINING PROTEIN"/>
    <property type="match status" value="1"/>
</dbReference>
<dbReference type="AlphaFoldDB" id="A0AAD9S1D6"/>
<dbReference type="Gene3D" id="1.25.40.20">
    <property type="entry name" value="Ankyrin repeat-containing domain"/>
    <property type="match status" value="2"/>
</dbReference>